<feature type="region of interest" description="Disordered" evidence="3">
    <location>
        <begin position="161"/>
        <end position="182"/>
    </location>
</feature>
<protein>
    <submittedName>
        <fullName evidence="5">GNAT family N-acetyltransferase</fullName>
    </submittedName>
</protein>
<reference evidence="5 6" key="1">
    <citation type="submission" date="2020-01" db="EMBL/GenBank/DDBJ databases">
        <title>Paenibacillus soybeanensis sp. nov. isolated from the nodules of soybean (Glycine max(L.) Merr).</title>
        <authorList>
            <person name="Wang H."/>
        </authorList>
    </citation>
    <scope>NUCLEOTIDE SEQUENCE [LARGE SCALE GENOMIC DNA]</scope>
    <source>
        <strain evidence="5 6">T1</strain>
    </source>
</reference>
<dbReference type="Gene3D" id="3.40.630.30">
    <property type="match status" value="1"/>
</dbReference>
<comment type="caution">
    <text evidence="5">The sequence shown here is derived from an EMBL/GenBank/DDBJ whole genome shotgun (WGS) entry which is preliminary data.</text>
</comment>
<dbReference type="PROSITE" id="PS51186">
    <property type="entry name" value="GNAT"/>
    <property type="match status" value="1"/>
</dbReference>
<feature type="domain" description="N-acetyltransferase" evidence="4">
    <location>
        <begin position="3"/>
        <end position="161"/>
    </location>
</feature>
<name>A0ABW9XLY9_9BACL</name>
<sequence length="182" mass="20368">MDVRFRLATEADAERLLAITYDAYVTIRELELHWPAANADLALIEDNVRKNDCYVLEVDGDIKATVTHSKGNELKGLTDLPFLKWFAVDPASQGQGLGGQLLDWVERTVAEQTGAPGVTLATAEKHPWLLPMYERRGYERFHAFDPGNGDGMMHLLRKTVVPDANQPQSNGRLDGQPNERVR</sequence>
<dbReference type="PANTHER" id="PTHR43800:SF1">
    <property type="entry name" value="PEPTIDYL-LYSINE N-ACETYLTRANSFERASE YJAB"/>
    <property type="match status" value="1"/>
</dbReference>
<keyword evidence="6" id="KW-1185">Reference proteome</keyword>
<dbReference type="SUPFAM" id="SSF55729">
    <property type="entry name" value="Acyl-CoA N-acyltransferases (Nat)"/>
    <property type="match status" value="1"/>
</dbReference>
<proteinExistence type="predicted"/>
<evidence type="ECO:0000313" key="6">
    <source>
        <dbReference type="Proteomes" id="UP000665561"/>
    </source>
</evidence>
<evidence type="ECO:0000259" key="4">
    <source>
        <dbReference type="PROSITE" id="PS51186"/>
    </source>
</evidence>
<keyword evidence="1" id="KW-0808">Transferase</keyword>
<gene>
    <name evidence="5" type="ORF">GT019_07115</name>
</gene>
<dbReference type="InterPro" id="IPR000182">
    <property type="entry name" value="GNAT_dom"/>
</dbReference>
<dbReference type="Proteomes" id="UP000665561">
    <property type="component" value="Unassembled WGS sequence"/>
</dbReference>
<evidence type="ECO:0000313" key="5">
    <source>
        <dbReference type="EMBL" id="NBD23638.1"/>
    </source>
</evidence>
<evidence type="ECO:0000256" key="1">
    <source>
        <dbReference type="ARBA" id="ARBA00022679"/>
    </source>
</evidence>
<organism evidence="5 6">
    <name type="scientific">Paenibacillus glycinis</name>
    <dbReference type="NCBI Taxonomy" id="2697035"/>
    <lineage>
        <taxon>Bacteria</taxon>
        <taxon>Bacillati</taxon>
        <taxon>Bacillota</taxon>
        <taxon>Bacilli</taxon>
        <taxon>Bacillales</taxon>
        <taxon>Paenibacillaceae</taxon>
        <taxon>Paenibacillus</taxon>
    </lineage>
</organism>
<keyword evidence="2" id="KW-0012">Acyltransferase</keyword>
<dbReference type="RefSeq" id="WP_161742324.1">
    <property type="nucleotide sequence ID" value="NZ_JAAAMV010000003.1"/>
</dbReference>
<dbReference type="PANTHER" id="PTHR43800">
    <property type="entry name" value="PEPTIDYL-LYSINE N-ACETYLTRANSFERASE YJAB"/>
    <property type="match status" value="1"/>
</dbReference>
<dbReference type="InterPro" id="IPR016181">
    <property type="entry name" value="Acyl_CoA_acyltransferase"/>
</dbReference>
<evidence type="ECO:0000256" key="2">
    <source>
        <dbReference type="ARBA" id="ARBA00023315"/>
    </source>
</evidence>
<evidence type="ECO:0000256" key="3">
    <source>
        <dbReference type="SAM" id="MobiDB-lite"/>
    </source>
</evidence>
<dbReference type="Pfam" id="PF00583">
    <property type="entry name" value="Acetyltransf_1"/>
    <property type="match status" value="1"/>
</dbReference>
<accession>A0ABW9XLY9</accession>
<dbReference type="EMBL" id="JAAAMV010000003">
    <property type="protein sequence ID" value="NBD23638.1"/>
    <property type="molecule type" value="Genomic_DNA"/>
</dbReference>